<evidence type="ECO:0000256" key="1">
    <source>
        <dbReference type="SAM" id="MobiDB-lite"/>
    </source>
</evidence>
<feature type="region of interest" description="Disordered" evidence="1">
    <location>
        <begin position="679"/>
        <end position="701"/>
    </location>
</feature>
<dbReference type="AlphaFoldDB" id="A0AAV8TX44"/>
<feature type="region of interest" description="Disordered" evidence="1">
    <location>
        <begin position="616"/>
        <end position="635"/>
    </location>
</feature>
<evidence type="ECO:0000313" key="3">
    <source>
        <dbReference type="Proteomes" id="UP001159364"/>
    </source>
</evidence>
<feature type="region of interest" description="Disordered" evidence="1">
    <location>
        <begin position="544"/>
        <end position="586"/>
    </location>
</feature>
<feature type="compositionally biased region" description="Basic and acidic residues" evidence="1">
    <location>
        <begin position="222"/>
        <end position="325"/>
    </location>
</feature>
<accession>A0AAV8TX44</accession>
<feature type="compositionally biased region" description="Basic and acidic residues" evidence="1">
    <location>
        <begin position="13"/>
        <end position="67"/>
    </location>
</feature>
<dbReference type="PANTHER" id="PTHR34837">
    <property type="entry name" value="OS05G0595500 PROTEIN"/>
    <property type="match status" value="1"/>
</dbReference>
<reference evidence="2 3" key="1">
    <citation type="submission" date="2021-09" db="EMBL/GenBank/DDBJ databases">
        <title>Genomic insights and catalytic innovation underlie evolution of tropane alkaloids biosynthesis.</title>
        <authorList>
            <person name="Wang Y.-J."/>
            <person name="Tian T."/>
            <person name="Huang J.-P."/>
            <person name="Huang S.-X."/>
        </authorList>
    </citation>
    <scope>NUCLEOTIDE SEQUENCE [LARGE SCALE GENOMIC DNA]</scope>
    <source>
        <strain evidence="2">KIB-2018</strain>
        <tissue evidence="2">Leaf</tissue>
    </source>
</reference>
<feature type="compositionally biased region" description="Basic and acidic residues" evidence="1">
    <location>
        <begin position="400"/>
        <end position="417"/>
    </location>
</feature>
<gene>
    <name evidence="2" type="ORF">K2173_026759</name>
</gene>
<proteinExistence type="predicted"/>
<evidence type="ECO:0000313" key="2">
    <source>
        <dbReference type="EMBL" id="KAJ8771582.1"/>
    </source>
</evidence>
<feature type="compositionally biased region" description="Basic and acidic residues" evidence="1">
    <location>
        <begin position="154"/>
        <end position="178"/>
    </location>
</feature>
<protein>
    <submittedName>
        <fullName evidence="2">Uncharacterized protein</fullName>
    </submittedName>
</protein>
<feature type="compositionally biased region" description="Basic and acidic residues" evidence="1">
    <location>
        <begin position="195"/>
        <end position="205"/>
    </location>
</feature>
<feature type="compositionally biased region" description="Basic and acidic residues" evidence="1">
    <location>
        <begin position="621"/>
        <end position="635"/>
    </location>
</feature>
<comment type="caution">
    <text evidence="2">The sequence shown here is derived from an EMBL/GenBank/DDBJ whole genome shotgun (WGS) entry which is preliminary data.</text>
</comment>
<feature type="compositionally biased region" description="Basic and acidic residues" evidence="1">
    <location>
        <begin position="81"/>
        <end position="124"/>
    </location>
</feature>
<dbReference type="Proteomes" id="UP001159364">
    <property type="component" value="Linkage Group LG02"/>
</dbReference>
<sequence>MPRSSRYKSTKHSSREVREYSDSEKDSSSKDRKGGGEAGGGEERVSSDRVSSGDKRKQLESSKDDNNIKNNNYNDSTGSRNGEEHSSSKRRKERVDDAVSDRWNGRGEDDRGGAEGTKKSKDNSSESSSIKRKRRDENEGLLLVKKRSSSSGKSEGKHKESNKAERERDKDRDRKGKAESFVGGEDPCAVKHLSQKTDFDVDLLRSPESGIQLDRQRKRRRDGSSDRDKYQDDVDIGDKLYSSKEDFSKDGRLRNEKYKEERYKEKYHADRECKYHESKQKDERVSTDYTHNRLDDKHLRDEKETTEIWPKRSKPQDGKYDHERDDDLDCDHDFDLRWDCENYHDKDHENYPDRDRHCIRDHEHDWDYECNHELCRDCEHNRDRDPNLDRDWDWDQDCDRDKDCDQDSDHDKDKEYEQNMDYDGADDEGSSKRKDSWKERKRSLDDYIYGKSKVIQACYPNVEKKSFSSNKMETDIDRGRSQARQPQQDNIVSGNRRRTCPSTCSADEYRHFKPDKLKYRDAVTEQWPKTAPFSEVISFPGASERASKYRSSERSTKLDDVHMGDLSSERSTSKTSPMGLVDRSPLSSSLERRYTIRSTRQSLDIEESVRRSNVSVSARDLTPREDSSTCDMPLEKPLVDDYIPAVSAFYNRTSQGNPALTPGFRGGVDSPFISMLEKDSRTNSGTRYKRSGEPNFGIGQGSTWRGGPMPNGYIPFQHGPPHASFHNMMPQFPSSPLFGVRPSMEVNHSGIPYHIAEADRFSGLLRPLGWQNMMDGSGPTHAHGWDGNSGVYRDEMPMYGGPEWEQSKHPMNGREWESSVDNCKGKNGDAKIDLPLKSLKEDNQKQASIDALFSGKEGQKPENENGYNGVQDRALETKPAVSYSVKEASKLSTVNEIITDPPKLLGDFNNPHSYRAYLSKLDISTELVSPDLFRQFMAFLNVGHRTVVDEKAAMLLNLKDGARAVPKSSNKLSSPLFSATSNTVHERALDIYKNQKLVLHGFQSVNTGPVDGKLAFKEEEQVLVADVNKAEELLLNCQTEMSKVMLDFDPVKSEAALVATGLKSKEMVSSTGQLHIHAYDLCENLDVLDRSLSHDDSLKSTQVVRGDQIDEISSKMVSDSLNLDESCKFHSAEDEDLHGAISDSLLFSDGSSKVSGALMPGSSESELVILTRIHHSPKSTH</sequence>
<name>A0AAV8TX44_9ROSI</name>
<dbReference type="EMBL" id="JAIWQS010000002">
    <property type="protein sequence ID" value="KAJ8771582.1"/>
    <property type="molecule type" value="Genomic_DNA"/>
</dbReference>
<feature type="region of interest" description="Disordered" evidence="1">
    <location>
        <begin position="400"/>
        <end position="437"/>
    </location>
</feature>
<feature type="compositionally biased region" description="Polar residues" evidence="1">
    <location>
        <begin position="482"/>
        <end position="493"/>
    </location>
</feature>
<feature type="compositionally biased region" description="Acidic residues" evidence="1">
    <location>
        <begin position="418"/>
        <end position="428"/>
    </location>
</feature>
<feature type="region of interest" description="Disordered" evidence="1">
    <location>
        <begin position="474"/>
        <end position="500"/>
    </location>
</feature>
<feature type="compositionally biased region" description="Basic and acidic residues" evidence="1">
    <location>
        <begin position="545"/>
        <end position="572"/>
    </location>
</feature>
<organism evidence="2 3">
    <name type="scientific">Erythroxylum novogranatense</name>
    <dbReference type="NCBI Taxonomy" id="1862640"/>
    <lineage>
        <taxon>Eukaryota</taxon>
        <taxon>Viridiplantae</taxon>
        <taxon>Streptophyta</taxon>
        <taxon>Embryophyta</taxon>
        <taxon>Tracheophyta</taxon>
        <taxon>Spermatophyta</taxon>
        <taxon>Magnoliopsida</taxon>
        <taxon>eudicotyledons</taxon>
        <taxon>Gunneridae</taxon>
        <taxon>Pentapetalae</taxon>
        <taxon>rosids</taxon>
        <taxon>fabids</taxon>
        <taxon>Malpighiales</taxon>
        <taxon>Erythroxylaceae</taxon>
        <taxon>Erythroxylum</taxon>
    </lineage>
</organism>
<feature type="region of interest" description="Disordered" evidence="1">
    <location>
        <begin position="1"/>
        <end position="325"/>
    </location>
</feature>
<keyword evidence="3" id="KW-1185">Reference proteome</keyword>
<dbReference type="PANTHER" id="PTHR34837:SF1">
    <property type="entry name" value="LOW PROTEIN: ZINC FINGER CCCH DOMAIN PROTEIN"/>
    <property type="match status" value="1"/>
</dbReference>
<feature type="compositionally biased region" description="Basic residues" evidence="1">
    <location>
        <begin position="1"/>
        <end position="12"/>
    </location>
</feature>